<name>A0A1F5FJJ0_9BACT</name>
<evidence type="ECO:0000313" key="1">
    <source>
        <dbReference type="EMBL" id="OGD79694.1"/>
    </source>
</evidence>
<dbReference type="Proteomes" id="UP000177187">
    <property type="component" value="Unassembled WGS sequence"/>
</dbReference>
<organism evidence="1 2">
    <name type="scientific">Candidatus Coatesbacteria bacterium RBG_13_66_14</name>
    <dbReference type="NCBI Taxonomy" id="1817816"/>
    <lineage>
        <taxon>Bacteria</taxon>
        <taxon>Candidatus Coatesiibacteriota</taxon>
    </lineage>
</organism>
<accession>A0A1F5FJJ0</accession>
<proteinExistence type="predicted"/>
<evidence type="ECO:0000313" key="2">
    <source>
        <dbReference type="Proteomes" id="UP000177187"/>
    </source>
</evidence>
<dbReference type="EMBL" id="MFAF01000003">
    <property type="protein sequence ID" value="OGD79694.1"/>
    <property type="molecule type" value="Genomic_DNA"/>
</dbReference>
<dbReference type="AlphaFoldDB" id="A0A1F5FJJ0"/>
<sequence>MERPLVRNLFPLFLLWVWALIYLATGGLRLEIIEVRYPPAGPTEAERLEVRVLFQNASSDDSFTCRWNPPSPSEPLSKALRVDSKDGELIFTLIGFEVPAGYHRLDLTDATGVPLATRVLYIPPRPPQYVTRIDWEESGLLAAVNYRHCEPGARLAGSWSYDGRTILEAEREVTLGTSCGSAAFHLDHPPDGRLSGGRYEFTLLAEGMFVSRTVAPPQLTPQ</sequence>
<reference evidence="1 2" key="1">
    <citation type="journal article" date="2016" name="Nat. Commun.">
        <title>Thousands of microbial genomes shed light on interconnected biogeochemical processes in an aquifer system.</title>
        <authorList>
            <person name="Anantharaman K."/>
            <person name="Brown C.T."/>
            <person name="Hug L.A."/>
            <person name="Sharon I."/>
            <person name="Castelle C.J."/>
            <person name="Probst A.J."/>
            <person name="Thomas B.C."/>
            <person name="Singh A."/>
            <person name="Wilkins M.J."/>
            <person name="Karaoz U."/>
            <person name="Brodie E.L."/>
            <person name="Williams K.H."/>
            <person name="Hubbard S.S."/>
            <person name="Banfield J.F."/>
        </authorList>
    </citation>
    <scope>NUCLEOTIDE SEQUENCE [LARGE SCALE GENOMIC DNA]</scope>
</reference>
<protein>
    <submittedName>
        <fullName evidence="1">Uncharacterized protein</fullName>
    </submittedName>
</protein>
<comment type="caution">
    <text evidence="1">The sequence shown here is derived from an EMBL/GenBank/DDBJ whole genome shotgun (WGS) entry which is preliminary data.</text>
</comment>
<dbReference type="STRING" id="1817816.A2Y64_01120"/>
<gene>
    <name evidence="1" type="ORF">A2Y64_01120</name>
</gene>